<evidence type="ECO:0000256" key="3">
    <source>
        <dbReference type="SAM" id="SignalP"/>
    </source>
</evidence>
<dbReference type="EMBL" id="DXBV01000047">
    <property type="protein sequence ID" value="HIZ30573.1"/>
    <property type="molecule type" value="Genomic_DNA"/>
</dbReference>
<gene>
    <name evidence="4" type="ORF">H9813_04980</name>
</gene>
<feature type="transmembrane region" description="Helical" evidence="2">
    <location>
        <begin position="1547"/>
        <end position="1568"/>
    </location>
</feature>
<feature type="compositionally biased region" description="Low complexity" evidence="1">
    <location>
        <begin position="1304"/>
        <end position="1322"/>
    </location>
</feature>
<feature type="region of interest" description="Disordered" evidence="1">
    <location>
        <begin position="43"/>
        <end position="82"/>
    </location>
</feature>
<feature type="compositionally biased region" description="Pro residues" evidence="1">
    <location>
        <begin position="1285"/>
        <end position="1303"/>
    </location>
</feature>
<dbReference type="SUPFAM" id="SSF51126">
    <property type="entry name" value="Pectin lyase-like"/>
    <property type="match status" value="1"/>
</dbReference>
<keyword evidence="2" id="KW-0472">Membrane</keyword>
<protein>
    <submittedName>
        <fullName evidence="4">Uncharacterized protein</fullName>
    </submittedName>
</protein>
<keyword evidence="2" id="KW-0812">Transmembrane</keyword>
<feature type="region of interest" description="Disordered" evidence="1">
    <location>
        <begin position="1278"/>
        <end position="1346"/>
    </location>
</feature>
<dbReference type="Proteomes" id="UP000824035">
    <property type="component" value="Unassembled WGS sequence"/>
</dbReference>
<evidence type="ECO:0000313" key="4">
    <source>
        <dbReference type="EMBL" id="HIZ30573.1"/>
    </source>
</evidence>
<evidence type="ECO:0000256" key="1">
    <source>
        <dbReference type="SAM" id="MobiDB-lite"/>
    </source>
</evidence>
<feature type="chain" id="PRO_5039093822" evidence="3">
    <location>
        <begin position="34"/>
        <end position="1573"/>
    </location>
</feature>
<sequence>MMKEKKQSIVRRLVAAGLCLALAVSTFSPLVFAQGGVTVETVPSASQAQPTESTAQAEPETQPAEELVPAADAAPETAPAAEPLAEGTGLCVKYLDKDGTPQYVYDGGTLPENTSSFSLYFDNNGEKQIVDVSNVTVTCLERPTMGETPISTDILLPVCGTSSEDSTATVELQYQDNMNAQTFWDLCRNDSDYRVSITFQPDGQDSQTITLTKAIHESAGVLEGTVATAENPAQVTRVGESEFQYDVPAWDPHEICTVDGKNVFGLMRGYPELEGDLANYFSPDYNKVWKEFSGQKGSLYSKGNLDQIPLNQPVTGTVTFTDVFTQKNHTIHLSYTRTDDRKPAAWYVVEGDKLVEASGKTIYVDISGKVQLRLYTPGLGEVPASTDTFEIYSSEVPYSSGVLWMQQTLLSDGRTVELSYKANQWSVGMSGRFTLNSDRFDFGEGNADGAFTLTVGENPYFILQTHGTGISIPPAFAGCYQVIPRMPDGGYAASEKQLQDSGITVACDETDTFSIVAPVKYFDSASGKKIEVWAYVMFPLRDSDSDGADPVTFDVLRNGELLDKIAVDASTGWAEVNDKIQKGRIIDRAVEQRVDFEEMRSFELVGENRDEPDPNAPVVAGAPVVTGAAKNNFKVLWAEGKSTFGIVYLADQVEGQAVVTIPTRLKNGGGESSVKLIINFAKYAGAGRYESLMPNRSVDFKMVDSLEVALENGNLNFEQVSVARDRIVEDGPFELFFYGLREDGACTFGSDLIKEITFASSDESVLKITANLDKADVRDTINNSDKAYGIQLTPVGTGTCDVTATIKLNRGDYCDLDKTPETVTIGYTFRVHSNESLPTESAKNAQELQAILDRLETTAVPTIIELGGGKYAMDLELEGLNVILRSKDPSDPAIFTGDPNYEPSEPLEGPNLPRLAYIVRVNPANAGLSLENIVIDGGNKRGGVLHTFTAVTVGQLPTPFTLRNCTIKNCITGVMGANSNANSIVLRGCTVEKCQVGVMTATSFNTLFNANTMAYHHPGVPRFCDFVGNQYDLIGIDDGEGGAYIEQSVPQNYWGTDDSGKLKTGPVVGVVVNNGEGNDIIEGRTAKVFSSPYYLDQTHSKLSVDLDTTQKENGTAVLPLQQPESGETDSLVLTADAFAALKEEGLAVSAPIKNSEGKDFASWAFGEITNDTIETNLNISDKLSDQAQGTVDKLPETDRAKILQEVNLSHNGTLPGRATIRIKASEVPDGDVSNLFLYWVKEDGTIVPAEVVDVQYDAETNEFIITVDHCSEYVITSGELTDVPAPTPTTDPKPTPTTDPKPTPTADSKPTAAPGATATPAPTGTPVPGGQPRPTATPDQPTSGNTQEKLFSAQQVMDAFDAQPGDVTLRLNDQPIVSQMAFVLLMERTEGVLRLEGNGYAWSFDRADLTSTELPGGVFDTSVNLQPDESILERIRSYTGDAAMTALDTAFSGALPGKAVLELTVDPAVFGNTRCGLFYLPDAGDPECVATVEVDGNGLVKLPLEHCSVYYLVVEETLPEAPDSQPAESVPEQPDETAPAQGGVSPAIPVAVAAAVILVVAVVVYIIARRREE</sequence>
<comment type="caution">
    <text evidence="4">The sequence shown here is derived from an EMBL/GenBank/DDBJ whole genome shotgun (WGS) entry which is preliminary data.</text>
</comment>
<feature type="compositionally biased region" description="Low complexity" evidence="1">
    <location>
        <begin position="54"/>
        <end position="82"/>
    </location>
</feature>
<feature type="compositionally biased region" description="Polar residues" evidence="1">
    <location>
        <begin position="43"/>
        <end position="53"/>
    </location>
</feature>
<organism evidence="4 5">
    <name type="scientific">Candidatus Allofournierella merdipullorum</name>
    <dbReference type="NCBI Taxonomy" id="2838595"/>
    <lineage>
        <taxon>Bacteria</taxon>
        <taxon>Bacillati</taxon>
        <taxon>Bacillota</taxon>
        <taxon>Clostridia</taxon>
        <taxon>Eubacteriales</taxon>
        <taxon>Oscillospiraceae</taxon>
        <taxon>Allofournierella</taxon>
    </lineage>
</organism>
<keyword evidence="2" id="KW-1133">Transmembrane helix</keyword>
<feature type="signal peptide" evidence="3">
    <location>
        <begin position="1"/>
        <end position="33"/>
    </location>
</feature>
<proteinExistence type="predicted"/>
<evidence type="ECO:0000256" key="2">
    <source>
        <dbReference type="SAM" id="Phobius"/>
    </source>
</evidence>
<reference evidence="4" key="2">
    <citation type="submission" date="2021-04" db="EMBL/GenBank/DDBJ databases">
        <authorList>
            <person name="Gilroy R."/>
        </authorList>
    </citation>
    <scope>NUCLEOTIDE SEQUENCE</scope>
    <source>
        <strain evidence="4">ChiGjej4B4-18154</strain>
    </source>
</reference>
<dbReference type="Gene3D" id="2.160.20.10">
    <property type="entry name" value="Single-stranded right-handed beta-helix, Pectin lyase-like"/>
    <property type="match status" value="1"/>
</dbReference>
<name>A0A9D2E4B1_9FIRM</name>
<accession>A0A9D2E4B1</accession>
<dbReference type="InterPro" id="IPR012334">
    <property type="entry name" value="Pectin_lyas_fold"/>
</dbReference>
<feature type="region of interest" description="Disordered" evidence="1">
    <location>
        <begin position="1521"/>
        <end position="1542"/>
    </location>
</feature>
<evidence type="ECO:0000313" key="5">
    <source>
        <dbReference type="Proteomes" id="UP000824035"/>
    </source>
</evidence>
<dbReference type="InterPro" id="IPR011050">
    <property type="entry name" value="Pectin_lyase_fold/virulence"/>
</dbReference>
<keyword evidence="3" id="KW-0732">Signal</keyword>
<reference evidence="4" key="1">
    <citation type="journal article" date="2021" name="PeerJ">
        <title>Extensive microbial diversity within the chicken gut microbiome revealed by metagenomics and culture.</title>
        <authorList>
            <person name="Gilroy R."/>
            <person name="Ravi A."/>
            <person name="Getino M."/>
            <person name="Pursley I."/>
            <person name="Horton D.L."/>
            <person name="Alikhan N.F."/>
            <person name="Baker D."/>
            <person name="Gharbi K."/>
            <person name="Hall N."/>
            <person name="Watson M."/>
            <person name="Adriaenssens E.M."/>
            <person name="Foster-Nyarko E."/>
            <person name="Jarju S."/>
            <person name="Secka A."/>
            <person name="Antonio M."/>
            <person name="Oren A."/>
            <person name="Chaudhuri R.R."/>
            <person name="La Ragione R."/>
            <person name="Hildebrand F."/>
            <person name="Pallen M.J."/>
        </authorList>
    </citation>
    <scope>NUCLEOTIDE SEQUENCE</scope>
    <source>
        <strain evidence="4">ChiGjej4B4-18154</strain>
    </source>
</reference>
<feature type="compositionally biased region" description="Polar residues" evidence="1">
    <location>
        <begin position="1337"/>
        <end position="1346"/>
    </location>
</feature>